<dbReference type="KEGG" id="amg:AMEC673_02045"/>
<feature type="binding site" evidence="3">
    <location>
        <position position="226"/>
    </location>
    <ligand>
        <name>substrate</name>
    </ligand>
</feature>
<comment type="PTM">
    <text evidence="1">Carboxylation allows a single lysine to coordinate two zinc ions.</text>
</comment>
<accession>A0AB32ZU77</accession>
<comment type="subcellular location">
    <subcellularLocation>
        <location evidence="1">Cytoplasm</location>
    </subcellularLocation>
</comment>
<keyword evidence="1 4" id="KW-0862">Zinc</keyword>
<comment type="function">
    <text evidence="1">Catalyzes the hydrolytic cleavage of a subset of L-isoaspartyl (L-beta-aspartyl) dipeptides. Used to degrade proteins damaged by L-isoaspartyl residues formation.</text>
</comment>
<organism evidence="6 7">
    <name type="scientific">Alteromonas macleodii (strain English Channel 673)</name>
    <dbReference type="NCBI Taxonomy" id="1004788"/>
    <lineage>
        <taxon>Bacteria</taxon>
        <taxon>Pseudomonadati</taxon>
        <taxon>Pseudomonadota</taxon>
        <taxon>Gammaproteobacteria</taxon>
        <taxon>Alteromonadales</taxon>
        <taxon>Alteromonadaceae</taxon>
        <taxon>Alteromonas/Salinimonas group</taxon>
        <taxon>Alteromonas</taxon>
    </lineage>
</organism>
<reference evidence="7" key="1">
    <citation type="journal article" date="2012" name="Sci. Rep.">
        <title>Genomes of surface isolates of Alteromonas macleodii: the life of a widespread marine opportunistic copiotroph.</title>
        <authorList>
            <person name="Lopez-Perez M."/>
            <person name="Gonzaga A."/>
            <person name="Martin-Cuadrado A.B."/>
            <person name="Onyshchenko O."/>
            <person name="Ghavidel A."/>
            <person name="Ghai R."/>
            <person name="Rodriguez-Valera F."/>
        </authorList>
    </citation>
    <scope>NUCLEOTIDE SEQUENCE [LARGE SCALE GENOMIC DNA]</scope>
    <source>
        <strain evidence="7">English Channel 673</strain>
    </source>
</reference>
<name>A0AB32ZU77_ALTME</name>
<dbReference type="Proteomes" id="UP000006296">
    <property type="component" value="Chromosome"/>
</dbReference>
<dbReference type="GO" id="GO:0016810">
    <property type="term" value="F:hydrolase activity, acting on carbon-nitrogen (but not peptide) bonds"/>
    <property type="evidence" value="ECO:0007669"/>
    <property type="project" value="InterPro"/>
</dbReference>
<feature type="domain" description="Amidohydrolase-related" evidence="5">
    <location>
        <begin position="51"/>
        <end position="373"/>
    </location>
</feature>
<evidence type="ECO:0000256" key="2">
    <source>
        <dbReference type="PIRSR" id="PIRSR001238-1"/>
    </source>
</evidence>
<dbReference type="InterPro" id="IPR050378">
    <property type="entry name" value="Metallo-dep_Hydrolases_sf"/>
</dbReference>
<dbReference type="Gene3D" id="2.30.40.10">
    <property type="entry name" value="Urease, subunit C, domain 1"/>
    <property type="match status" value="1"/>
</dbReference>
<evidence type="ECO:0000256" key="3">
    <source>
        <dbReference type="PIRSR" id="PIRSR001238-2"/>
    </source>
</evidence>
<comment type="cofactor">
    <cofactor evidence="1 4">
        <name>Zn(2+)</name>
        <dbReference type="ChEBI" id="CHEBI:29105"/>
    </cofactor>
    <text evidence="1 4">Binds 2 Zn(2+) ions per subunit.</text>
</comment>
<dbReference type="AlphaFoldDB" id="A0AB32ZU77"/>
<feature type="binding site" evidence="4">
    <location>
        <position position="284"/>
    </location>
    <ligand>
        <name>Zn(2+)</name>
        <dbReference type="ChEBI" id="CHEBI:29105"/>
        <label>1</label>
        <note>catalytic</note>
    </ligand>
</feature>
<feature type="binding site" evidence="4">
    <location>
        <position position="223"/>
    </location>
    <ligand>
        <name>Zn(2+)</name>
        <dbReference type="ChEBI" id="CHEBI:29105"/>
        <label>2</label>
        <note>catalytic</note>
    </ligand>
</feature>
<feature type="binding site" evidence="3">
    <location>
        <position position="162"/>
    </location>
    <ligand>
        <name>substrate</name>
    </ligand>
</feature>
<proteinExistence type="inferred from homology"/>
<dbReference type="PANTHER" id="PTHR11647">
    <property type="entry name" value="HYDRANTOINASE/DIHYDROPYRIMIDINASE FAMILY MEMBER"/>
    <property type="match status" value="1"/>
</dbReference>
<dbReference type="GO" id="GO:0046872">
    <property type="term" value="F:metal ion binding"/>
    <property type="evidence" value="ECO:0007669"/>
    <property type="project" value="UniProtKB-KW"/>
</dbReference>
<dbReference type="InterPro" id="IPR032466">
    <property type="entry name" value="Metal_Hydrolase"/>
</dbReference>
<keyword evidence="1" id="KW-0482">Metalloprotease</keyword>
<dbReference type="InterPro" id="IPR006680">
    <property type="entry name" value="Amidohydro-rel"/>
</dbReference>
<feature type="binding site" evidence="3">
    <location>
        <position position="129"/>
    </location>
    <ligand>
        <name>substrate</name>
    </ligand>
</feature>
<dbReference type="EMBL" id="CP003844">
    <property type="protein sequence ID" value="AFT73112.1"/>
    <property type="molecule type" value="Genomic_DNA"/>
</dbReference>
<feature type="binding site" evidence="3">
    <location>
        <position position="98"/>
    </location>
    <ligand>
        <name>substrate</name>
    </ligand>
</feature>
<dbReference type="PIRSF" id="PIRSF001238">
    <property type="entry name" value="IadA"/>
    <property type="match status" value="1"/>
</dbReference>
<dbReference type="PANTHER" id="PTHR11647:SF1">
    <property type="entry name" value="COLLAPSIN RESPONSE MEDIATOR PROTEIN"/>
    <property type="match status" value="1"/>
</dbReference>
<dbReference type="GO" id="GO:0006508">
    <property type="term" value="P:proteolysis"/>
    <property type="evidence" value="ECO:0007669"/>
    <property type="project" value="UniProtKB-KW"/>
</dbReference>
<comment type="similarity">
    <text evidence="1">Belongs to the peptidase M38 family.</text>
</comment>
<dbReference type="SUPFAM" id="SSF51338">
    <property type="entry name" value="Composite domain of metallo-dependent hydrolases"/>
    <property type="match status" value="1"/>
</dbReference>
<evidence type="ECO:0000313" key="6">
    <source>
        <dbReference type="EMBL" id="AFT73112.1"/>
    </source>
</evidence>
<keyword evidence="1" id="KW-0645">Protease</keyword>
<dbReference type="GO" id="GO:0008798">
    <property type="term" value="F:beta-aspartyl-peptidase activity"/>
    <property type="evidence" value="ECO:0007669"/>
    <property type="project" value="InterPro"/>
</dbReference>
<dbReference type="GO" id="GO:0005737">
    <property type="term" value="C:cytoplasm"/>
    <property type="evidence" value="ECO:0007669"/>
    <property type="project" value="UniProtKB-SubCell"/>
</dbReference>
<feature type="active site" description="Proton acceptor" evidence="2">
    <location>
        <position position="284"/>
    </location>
</feature>
<dbReference type="GO" id="GO:0008237">
    <property type="term" value="F:metallopeptidase activity"/>
    <property type="evidence" value="ECO:0007669"/>
    <property type="project" value="UniProtKB-KW"/>
</dbReference>
<evidence type="ECO:0000259" key="5">
    <source>
        <dbReference type="Pfam" id="PF01979"/>
    </source>
</evidence>
<dbReference type="NCBIfam" id="TIGR01975">
    <property type="entry name" value="isoAsp_dipep"/>
    <property type="match status" value="1"/>
</dbReference>
<feature type="binding site" evidence="3">
    <location>
        <begin position="67"/>
        <end position="69"/>
    </location>
    <ligand>
        <name>substrate</name>
    </ligand>
</feature>
<protein>
    <recommendedName>
        <fullName evidence="1">Isoaspartyl dipeptidase</fullName>
        <ecNumber evidence="1">3.4.19.-</ecNumber>
    </recommendedName>
</protein>
<evidence type="ECO:0000256" key="1">
    <source>
        <dbReference type="PIRNR" id="PIRNR001238"/>
    </source>
</evidence>
<feature type="binding site" evidence="4">
    <location>
        <position position="62"/>
    </location>
    <ligand>
        <name>Zn(2+)</name>
        <dbReference type="ChEBI" id="CHEBI:29105"/>
        <label>1</label>
        <note>catalytic</note>
    </ligand>
</feature>
<dbReference type="Gene3D" id="3.20.20.140">
    <property type="entry name" value="Metal-dependent hydrolases"/>
    <property type="match status" value="1"/>
</dbReference>
<dbReference type="RefSeq" id="WP_014975514.1">
    <property type="nucleotide sequence ID" value="NC_018678.1"/>
</dbReference>
<dbReference type="SUPFAM" id="SSF51556">
    <property type="entry name" value="Metallo-dependent hydrolases"/>
    <property type="match status" value="1"/>
</dbReference>
<sequence length="388" mass="40661">MLTLIKNVECYSPSPQGTVDILIANNAVAHTAPNISMHSPSLNIIDGSNLIALPGLVDSLVHISGGGGEGGFHTRTPQMSLTDASLHGVTTVIGALGTDATTRTLPDLVAKTKGLNIEGISAYCYTGSYHLPARTITGNVTDDVVLIDCMIGVGEVAIADHRAAEPTVQALAEVAAQARTGGMISGKAGIVYIHTGDGERQLSVLHDVVDSTDIPASQFYPTHINRNQSLLDAGIAWTQKGGVIDMTTSTNEQFIEEGEIPAAEAVAYCLDKGVPASCLSMSSDGNASLPVFDDNGQLVGLEVGKVGSLFDAFKALVLKHNVSLENAISVVSSTPAKRLKLHRKGKIDVGCDADIVLCERETLDIVHVIAKGRQLVQHGRALVKGTFE</sequence>
<dbReference type="InterPro" id="IPR010229">
    <property type="entry name" value="Pept_M38_dipep"/>
</dbReference>
<evidence type="ECO:0000256" key="4">
    <source>
        <dbReference type="PIRSR" id="PIRSR001238-3"/>
    </source>
</evidence>
<gene>
    <name evidence="6" type="ordered locus">AMEC673_02045</name>
</gene>
<evidence type="ECO:0000313" key="7">
    <source>
        <dbReference type="Proteomes" id="UP000006296"/>
    </source>
</evidence>
<dbReference type="EC" id="3.4.19.-" evidence="1"/>
<feature type="binding site" evidence="4">
    <location>
        <position position="194"/>
    </location>
    <ligand>
        <name>Zn(2+)</name>
        <dbReference type="ChEBI" id="CHEBI:29105"/>
        <label>2</label>
        <note>catalytic</note>
    </ligand>
</feature>
<keyword evidence="1 4" id="KW-0479">Metal-binding</keyword>
<feature type="binding site" evidence="3">
    <location>
        <position position="288"/>
    </location>
    <ligand>
        <name>substrate</name>
    </ligand>
</feature>
<dbReference type="Pfam" id="PF01979">
    <property type="entry name" value="Amidohydro_1"/>
    <property type="match status" value="1"/>
</dbReference>
<keyword evidence="1 6" id="KW-0378">Hydrolase</keyword>
<dbReference type="InterPro" id="IPR011059">
    <property type="entry name" value="Metal-dep_hydrolase_composite"/>
</dbReference>